<dbReference type="PROSITE" id="PS51684">
    <property type="entry name" value="SAM_MT_TRM5_TYW2"/>
    <property type="match status" value="1"/>
</dbReference>
<evidence type="ECO:0000313" key="14">
    <source>
        <dbReference type="Proteomes" id="UP001634394"/>
    </source>
</evidence>
<evidence type="ECO:0000259" key="12">
    <source>
        <dbReference type="PROSITE" id="PS51684"/>
    </source>
</evidence>
<organism evidence="13 14">
    <name type="scientific">Sinanodonta woodiana</name>
    <name type="common">Chinese pond mussel</name>
    <name type="synonym">Anodonta woodiana</name>
    <dbReference type="NCBI Taxonomy" id="1069815"/>
    <lineage>
        <taxon>Eukaryota</taxon>
        <taxon>Metazoa</taxon>
        <taxon>Spiralia</taxon>
        <taxon>Lophotrochozoa</taxon>
        <taxon>Mollusca</taxon>
        <taxon>Bivalvia</taxon>
        <taxon>Autobranchia</taxon>
        <taxon>Heteroconchia</taxon>
        <taxon>Palaeoheterodonta</taxon>
        <taxon>Unionida</taxon>
        <taxon>Unionoidea</taxon>
        <taxon>Unionidae</taxon>
        <taxon>Unioninae</taxon>
        <taxon>Sinanodonta</taxon>
    </lineage>
</organism>
<dbReference type="GO" id="GO:0070901">
    <property type="term" value="P:mitochondrial tRNA methylation"/>
    <property type="evidence" value="ECO:0007669"/>
    <property type="project" value="UniProtKB-ARBA"/>
</dbReference>
<comment type="similarity">
    <text evidence="11">Belongs to the TRM5 / TYW2 family.</text>
</comment>
<dbReference type="InterPro" id="IPR056743">
    <property type="entry name" value="TRM5-TYW2-like_MTfase"/>
</dbReference>
<gene>
    <name evidence="13" type="ORF">ACJMK2_036994</name>
</gene>
<protein>
    <recommendedName>
        <fullName evidence="11">tRNA (guanine(37)-N1)-methyltransferase</fullName>
        <ecNumber evidence="11">2.1.1.228</ecNumber>
    </recommendedName>
    <alternativeName>
        <fullName evidence="11">M1G-methyltransferase</fullName>
    </alternativeName>
    <alternativeName>
        <fullName evidence="11">tRNA [GM37] methyltransferase</fullName>
    </alternativeName>
    <alternativeName>
        <fullName evidence="11">tRNA methyltransferase 5 homolog</fullName>
    </alternativeName>
</protein>
<dbReference type="SUPFAM" id="SSF53335">
    <property type="entry name" value="S-adenosyl-L-methionine-dependent methyltransferases"/>
    <property type="match status" value="1"/>
</dbReference>
<keyword evidence="3 11" id="KW-0489">Methyltransferase</keyword>
<feature type="binding site" evidence="11">
    <location>
        <begin position="355"/>
        <end position="356"/>
    </location>
    <ligand>
        <name>S-adenosyl-L-methionine</name>
        <dbReference type="ChEBI" id="CHEBI:59789"/>
    </ligand>
</feature>
<dbReference type="GO" id="GO:0052906">
    <property type="term" value="F:tRNA (guanine(37)-N1)-methyltransferase activity"/>
    <property type="evidence" value="ECO:0007669"/>
    <property type="project" value="UniProtKB-UniRule"/>
</dbReference>
<evidence type="ECO:0000313" key="13">
    <source>
        <dbReference type="EMBL" id="KAL3873917.1"/>
    </source>
</evidence>
<keyword evidence="6 11" id="KW-0819">tRNA processing</keyword>
<evidence type="ECO:0000256" key="8">
    <source>
        <dbReference type="ARBA" id="ARBA00023242"/>
    </source>
</evidence>
<comment type="function">
    <text evidence="11">Specifically methylates the N1 position of guanosine-37 in various cytoplasmic and mitochondrial tRNAs. Methylation is not dependent on the nature of the nucleoside 5' of the target nucleoside. This is the first step in the biosynthesis of wybutosine (yW), a modified base adjacent to the anticodon of tRNAs and required for accurate decoding.</text>
</comment>
<feature type="binding site" evidence="11">
    <location>
        <begin position="327"/>
        <end position="328"/>
    </location>
    <ligand>
        <name>S-adenosyl-L-methionine</name>
        <dbReference type="ChEBI" id="CHEBI:59789"/>
    </ligand>
</feature>
<keyword evidence="5 11" id="KW-0949">S-adenosyl-L-methionine</keyword>
<dbReference type="EMBL" id="JBJQND010000006">
    <property type="protein sequence ID" value="KAL3873917.1"/>
    <property type="molecule type" value="Genomic_DNA"/>
</dbReference>
<dbReference type="Pfam" id="PF25133">
    <property type="entry name" value="TYW2_N_2"/>
    <property type="match status" value="1"/>
</dbReference>
<evidence type="ECO:0000256" key="5">
    <source>
        <dbReference type="ARBA" id="ARBA00022691"/>
    </source>
</evidence>
<comment type="similarity">
    <text evidence="1">Belongs to the class I-like SAM-binding methyltransferase superfamily. TRM5/TYW2 family.</text>
</comment>
<name>A0ABD3WIW4_SINWO</name>
<comment type="function">
    <text evidence="9">Involved in mitochondrial tRNA methylation. Specifically methylates the N1 position of guanosine-37 in various tRNAs. Methylation is not dependent on the nature of the nucleoside 5' of the target nucleoside. This is the first step in the biosynthesis of wybutosine (yW), a modified base adjacent to the anticodon of tRNAs and required for accurate decoding.</text>
</comment>
<keyword evidence="8 11" id="KW-0539">Nucleus</keyword>
<dbReference type="AlphaFoldDB" id="A0ABD3WIW4"/>
<dbReference type="GO" id="GO:0005634">
    <property type="term" value="C:nucleus"/>
    <property type="evidence" value="ECO:0007669"/>
    <property type="project" value="UniProtKB-SubCell"/>
</dbReference>
<evidence type="ECO:0000256" key="6">
    <source>
        <dbReference type="ARBA" id="ARBA00022694"/>
    </source>
</evidence>
<dbReference type="InterPro" id="IPR025792">
    <property type="entry name" value="tRNA_Gua_MeTrfase_euk"/>
</dbReference>
<proteinExistence type="inferred from homology"/>
<dbReference type="Proteomes" id="UP001634394">
    <property type="component" value="Unassembled WGS sequence"/>
</dbReference>
<dbReference type="HAMAP" id="MF_03152">
    <property type="entry name" value="TRM5"/>
    <property type="match status" value="1"/>
</dbReference>
<dbReference type="FunFam" id="3.30.300.110:FF:000001">
    <property type="entry name" value="tRNA (guanine(37)-N1)-methyltransferase"/>
    <property type="match status" value="1"/>
</dbReference>
<dbReference type="EC" id="2.1.1.228" evidence="11"/>
<dbReference type="InterPro" id="IPR056744">
    <property type="entry name" value="TRM5/TYW2-like_N"/>
</dbReference>
<dbReference type="Gene3D" id="3.30.300.110">
    <property type="entry name" value="Met-10+ protein-like domains"/>
    <property type="match status" value="1"/>
</dbReference>
<feature type="binding site" evidence="11">
    <location>
        <position position="289"/>
    </location>
    <ligand>
        <name>S-adenosyl-L-methionine</name>
        <dbReference type="ChEBI" id="CHEBI:59789"/>
    </ligand>
</feature>
<evidence type="ECO:0000256" key="7">
    <source>
        <dbReference type="ARBA" id="ARBA00023128"/>
    </source>
</evidence>
<evidence type="ECO:0000256" key="9">
    <source>
        <dbReference type="ARBA" id="ARBA00045951"/>
    </source>
</evidence>
<dbReference type="Gene3D" id="3.40.50.150">
    <property type="entry name" value="Vaccinia Virus protein VP39"/>
    <property type="match status" value="1"/>
</dbReference>
<comment type="catalytic activity">
    <reaction evidence="10 11">
        <text>guanosine(37) in tRNA + S-adenosyl-L-methionine = N(1)-methylguanosine(37) in tRNA + S-adenosyl-L-homocysteine + H(+)</text>
        <dbReference type="Rhea" id="RHEA:36899"/>
        <dbReference type="Rhea" id="RHEA-COMP:10145"/>
        <dbReference type="Rhea" id="RHEA-COMP:10147"/>
        <dbReference type="ChEBI" id="CHEBI:15378"/>
        <dbReference type="ChEBI" id="CHEBI:57856"/>
        <dbReference type="ChEBI" id="CHEBI:59789"/>
        <dbReference type="ChEBI" id="CHEBI:73542"/>
        <dbReference type="ChEBI" id="CHEBI:74269"/>
        <dbReference type="EC" id="2.1.1.228"/>
    </reaction>
</comment>
<evidence type="ECO:0000256" key="4">
    <source>
        <dbReference type="ARBA" id="ARBA00022679"/>
    </source>
</evidence>
<sequence>MIFVRAIAKRVALFLSPSCVISKLELPRVLNSDDTVLTHEAKELKSFFRRAVYIFRHAVVMSDCKCPVSPPSSVRGMTKLDRSAFKVSMDVPGLPVPVKSISDFNKKFKASLCKITKLKPIVLLPESDELHKTHRLFLLDPNLYKTLNDFSSRQQEMLKEIGVDIKSFRLYPLELGYDNWNVTEIMEAVLPEGTSNISGFSTIGHIAHLNLKQEVLKYKHLIGQVVMDKNTMVKTVVNKLTMIDNTFRNFQMELLAGEENYITRVKENGLTFEFDFSKVYWNPRLGTEHMRIVDSLGREDILYDVFAGVGPFSVPAAKKGVIVLANDLNSHSYESLQKNVKLNKIKGSIGCYNLDGREFIKTVVKDHMCKTWNECVENETKRNIVFTMNLPALAVEFLDSFVGLLADVKDHDFIDSEWVTMPKVYCYSFSKSDNPNKDVTDRVVAVLGSGILHDLNIRRVRNVAPNKDMLCATFTLNRDILLDQQHQVLHEGPPAKQMKMEEAAV</sequence>
<keyword evidence="7 11" id="KW-0496">Mitochondrion</keyword>
<keyword evidence="4 11" id="KW-0808">Transferase</keyword>
<dbReference type="GO" id="GO:0005759">
    <property type="term" value="C:mitochondrial matrix"/>
    <property type="evidence" value="ECO:0007669"/>
    <property type="project" value="UniProtKB-SubCell"/>
</dbReference>
<evidence type="ECO:0000256" key="3">
    <source>
        <dbReference type="ARBA" id="ARBA00022603"/>
    </source>
</evidence>
<dbReference type="InterPro" id="IPR030382">
    <property type="entry name" value="MeTrfase_TRM5/TYW2"/>
</dbReference>
<comment type="caution">
    <text evidence="13">The sequence shown here is derived from an EMBL/GenBank/DDBJ whole genome shotgun (WGS) entry which is preliminary data.</text>
</comment>
<feature type="domain" description="SAM-dependent methyltransferase TRM5/TYW2-type" evidence="12">
    <location>
        <begin position="200"/>
        <end position="478"/>
    </location>
</feature>
<dbReference type="PANTHER" id="PTHR23245">
    <property type="entry name" value="TRNA METHYLTRANSFERASE"/>
    <property type="match status" value="1"/>
</dbReference>
<evidence type="ECO:0000256" key="2">
    <source>
        <dbReference type="ARBA" id="ARBA00022490"/>
    </source>
</evidence>
<dbReference type="PANTHER" id="PTHR23245:SF36">
    <property type="entry name" value="TRNA (GUANINE(37)-N1)-METHYLTRANSFERASE"/>
    <property type="match status" value="1"/>
</dbReference>
<feature type="binding site" evidence="11">
    <location>
        <position position="389"/>
    </location>
    <ligand>
        <name>S-adenosyl-L-methionine</name>
        <dbReference type="ChEBI" id="CHEBI:59789"/>
    </ligand>
</feature>
<accession>A0ABD3WIW4</accession>
<keyword evidence="2 11" id="KW-0963">Cytoplasm</keyword>
<comment type="subcellular location">
    <subcellularLocation>
        <location evidence="11">Mitochondrion matrix</location>
    </subcellularLocation>
    <subcellularLocation>
        <location evidence="11">Nucleus</location>
    </subcellularLocation>
    <subcellularLocation>
        <location evidence="11">Cytoplasm</location>
    </subcellularLocation>
    <text evidence="11">Predominantly in the mitochondria and in the nucleus.</text>
</comment>
<evidence type="ECO:0000256" key="10">
    <source>
        <dbReference type="ARBA" id="ARBA00047783"/>
    </source>
</evidence>
<evidence type="ECO:0000256" key="1">
    <source>
        <dbReference type="ARBA" id="ARBA00009775"/>
    </source>
</evidence>
<keyword evidence="14" id="KW-1185">Reference proteome</keyword>
<reference evidence="13 14" key="1">
    <citation type="submission" date="2024-11" db="EMBL/GenBank/DDBJ databases">
        <title>Chromosome-level genome assembly of the freshwater bivalve Anodonta woodiana.</title>
        <authorList>
            <person name="Chen X."/>
        </authorList>
    </citation>
    <scope>NUCLEOTIDE SEQUENCE [LARGE SCALE GENOMIC DNA]</scope>
    <source>
        <strain evidence="13">MN2024</strain>
        <tissue evidence="13">Gills</tissue>
    </source>
</reference>
<comment type="subunit">
    <text evidence="11">Monomer.</text>
</comment>
<evidence type="ECO:0000256" key="11">
    <source>
        <dbReference type="HAMAP-Rule" id="MF_03152"/>
    </source>
</evidence>
<dbReference type="Pfam" id="PF02475">
    <property type="entry name" value="TRM5-TYW2_MTfase"/>
    <property type="match status" value="1"/>
</dbReference>
<dbReference type="InterPro" id="IPR029063">
    <property type="entry name" value="SAM-dependent_MTases_sf"/>
</dbReference>